<dbReference type="GO" id="GO:0008579">
    <property type="term" value="F:JUN kinase phosphatase activity"/>
    <property type="evidence" value="ECO:0007669"/>
    <property type="project" value="TreeGrafter"/>
</dbReference>
<dbReference type="SUPFAM" id="SSF52799">
    <property type="entry name" value="(Phosphotyrosine protein) phosphatases II"/>
    <property type="match status" value="1"/>
</dbReference>
<organism evidence="5 6">
    <name type="scientific">Polysphondylium violaceum</name>
    <dbReference type="NCBI Taxonomy" id="133409"/>
    <lineage>
        <taxon>Eukaryota</taxon>
        <taxon>Amoebozoa</taxon>
        <taxon>Evosea</taxon>
        <taxon>Eumycetozoa</taxon>
        <taxon>Dictyostelia</taxon>
        <taxon>Dictyosteliales</taxon>
        <taxon>Dictyosteliaceae</taxon>
        <taxon>Polysphondylium</taxon>
    </lineage>
</organism>
<evidence type="ECO:0000259" key="4">
    <source>
        <dbReference type="PROSITE" id="PS50056"/>
    </source>
</evidence>
<dbReference type="PROSITE" id="PS50056">
    <property type="entry name" value="TYR_PHOSPHATASE_2"/>
    <property type="match status" value="1"/>
</dbReference>
<evidence type="ECO:0008006" key="7">
    <source>
        <dbReference type="Google" id="ProtNLM"/>
    </source>
</evidence>
<evidence type="ECO:0000313" key="6">
    <source>
        <dbReference type="Proteomes" id="UP000695562"/>
    </source>
</evidence>
<dbReference type="PROSITE" id="PS00383">
    <property type="entry name" value="TYR_PHOSPHATASE_1"/>
    <property type="match status" value="1"/>
</dbReference>
<dbReference type="InterPro" id="IPR016130">
    <property type="entry name" value="Tyr_Pase_AS"/>
</dbReference>
<dbReference type="SMART" id="SM00195">
    <property type="entry name" value="DSPc"/>
    <property type="match status" value="1"/>
</dbReference>
<dbReference type="PROSITE" id="PS50054">
    <property type="entry name" value="TYR_PHOSPHATASE_DUAL"/>
    <property type="match status" value="1"/>
</dbReference>
<dbReference type="Proteomes" id="UP000695562">
    <property type="component" value="Unassembled WGS sequence"/>
</dbReference>
<keyword evidence="6" id="KW-1185">Reference proteome</keyword>
<dbReference type="Gene3D" id="3.90.190.10">
    <property type="entry name" value="Protein tyrosine phosphatase superfamily"/>
    <property type="match status" value="1"/>
</dbReference>
<dbReference type="InterPro" id="IPR020422">
    <property type="entry name" value="TYR_PHOSPHATASE_DUAL_dom"/>
</dbReference>
<dbReference type="GO" id="GO:0005737">
    <property type="term" value="C:cytoplasm"/>
    <property type="evidence" value="ECO:0007669"/>
    <property type="project" value="TreeGrafter"/>
</dbReference>
<dbReference type="EMBL" id="AJWJ01000047">
    <property type="protein sequence ID" value="KAF2076843.1"/>
    <property type="molecule type" value="Genomic_DNA"/>
</dbReference>
<protein>
    <recommendedName>
        <fullName evidence="7">Protein-serine/threonine phosphatase</fullName>
    </recommendedName>
</protein>
<keyword evidence="2" id="KW-0904">Protein phosphatase</keyword>
<dbReference type="CDD" id="cd14498">
    <property type="entry name" value="DSP"/>
    <property type="match status" value="1"/>
</dbReference>
<reference evidence="5" key="1">
    <citation type="submission" date="2020-01" db="EMBL/GenBank/DDBJ databases">
        <title>Development of genomics and gene disruption for Polysphondylium violaceum indicates a role for the polyketide synthase stlB in stalk morphogenesis.</title>
        <authorList>
            <person name="Narita B."/>
            <person name="Kawabe Y."/>
            <person name="Kin K."/>
            <person name="Saito T."/>
            <person name="Gibbs R."/>
            <person name="Kuspa A."/>
            <person name="Muzny D."/>
            <person name="Queller D."/>
            <person name="Richards S."/>
            <person name="Strassman J."/>
            <person name="Sucgang R."/>
            <person name="Worley K."/>
            <person name="Schaap P."/>
        </authorList>
    </citation>
    <scope>NUCLEOTIDE SEQUENCE</scope>
    <source>
        <strain evidence="5">QSvi11</strain>
    </source>
</reference>
<evidence type="ECO:0000259" key="3">
    <source>
        <dbReference type="PROSITE" id="PS50054"/>
    </source>
</evidence>
<feature type="domain" description="Tyrosine-protein phosphatase" evidence="3">
    <location>
        <begin position="86"/>
        <end position="239"/>
    </location>
</feature>
<dbReference type="AlphaFoldDB" id="A0A8J4V3I4"/>
<dbReference type="PANTHER" id="PTHR46377:SF1">
    <property type="entry name" value="DUAL SPECIFICITY PROTEIN PHOSPHATASE 19"/>
    <property type="match status" value="1"/>
</dbReference>
<name>A0A8J4V3I4_9MYCE</name>
<gene>
    <name evidence="5" type="ORF">CYY_001871</name>
</gene>
<feature type="domain" description="Tyrosine specific protein phosphatases" evidence="4">
    <location>
        <begin position="156"/>
        <end position="217"/>
    </location>
</feature>
<sequence>MNKLLEDINKKKKNMNHVNDTIVTSVDGKKYKVDLSGHDHDLKNNELIVPSSSNRGDISYGFVVDTKPDDKVYQVIIPNHWLSSGSISGNNSYCKLYIGSQDAAANLNELQLNNIKSILNVGYGIPNHFERTNSHSNSNHNNNDYVISYLNIDMYDDVTYNIRDQFNSCFEFIEKQTSILIHCNAGISRSSTILLAYMMNKFKKPLQECLSLVRESRSCVKPNQGFLKQLEEYEKTLKLR</sequence>
<dbReference type="OrthoDB" id="10252009at2759"/>
<dbReference type="PANTHER" id="PTHR46377">
    <property type="entry name" value="DUAL SPECIFICITY PROTEIN PHOSPHATASE 19"/>
    <property type="match status" value="1"/>
</dbReference>
<dbReference type="InterPro" id="IPR029021">
    <property type="entry name" value="Prot-tyrosine_phosphatase-like"/>
</dbReference>
<dbReference type="InterPro" id="IPR000340">
    <property type="entry name" value="Dual-sp_phosphatase_cat-dom"/>
</dbReference>
<evidence type="ECO:0000256" key="1">
    <source>
        <dbReference type="ARBA" id="ARBA00022801"/>
    </source>
</evidence>
<comment type="caution">
    <text evidence="5">The sequence shown here is derived from an EMBL/GenBank/DDBJ whole genome shotgun (WGS) entry which is preliminary data.</text>
</comment>
<dbReference type="Pfam" id="PF00782">
    <property type="entry name" value="DSPc"/>
    <property type="match status" value="1"/>
</dbReference>
<dbReference type="InterPro" id="IPR000387">
    <property type="entry name" value="Tyr_Pase_dom"/>
</dbReference>
<proteinExistence type="predicted"/>
<keyword evidence="1" id="KW-0378">Hydrolase</keyword>
<accession>A0A8J4V3I4</accession>
<evidence type="ECO:0000256" key="2">
    <source>
        <dbReference type="ARBA" id="ARBA00022912"/>
    </source>
</evidence>
<evidence type="ECO:0000313" key="5">
    <source>
        <dbReference type="EMBL" id="KAF2076843.1"/>
    </source>
</evidence>